<dbReference type="InterPro" id="IPR033455">
    <property type="entry name" value="AbiEi_3_N"/>
</dbReference>
<evidence type="ECO:0000313" key="3">
    <source>
        <dbReference type="Proteomes" id="UP000197361"/>
    </source>
</evidence>
<dbReference type="RefSeq" id="WP_088443515.1">
    <property type="nucleotide sequence ID" value="NZ_BMMC01000014.1"/>
</dbReference>
<protein>
    <recommendedName>
        <fullName evidence="1">Transcriptional regulator AbiEi antitoxin N-terminal domain-containing protein</fullName>
    </recommendedName>
</protein>
<sequence length="286" mass="31902">MRAKRASLLNQVMHDLPEGFVVDATWLNAVGLSSSSIRDYVQRGWLERAGSRLYRKPDRTGDPVVRWELALLSLQSLLSVAVHVGGMTALELAGYWQYAPMGRRRVWAYSDARYVRSYLARLELDAELELRSRKLFTDDELGIETRTLDLITSTISPTGASGDGVPVAHKHQLRVSSLERAILEVLDEVPGTFSFAHGAELFDGLTTLRPRLATQLLNACTSIKAKRLFLYLADEQKQGWTRKLDRSGIDLGSGKRQIVPGGEYNRAYQITVPRERGSGSAGRTSR</sequence>
<name>A0A246JN10_9SPHN</name>
<keyword evidence="3" id="KW-1185">Reference proteome</keyword>
<evidence type="ECO:0000259" key="1">
    <source>
        <dbReference type="Pfam" id="PF17194"/>
    </source>
</evidence>
<feature type="domain" description="Transcriptional regulator AbiEi antitoxin N-terminal" evidence="1">
    <location>
        <begin position="6"/>
        <end position="98"/>
    </location>
</feature>
<dbReference type="InterPro" id="IPR021561">
    <property type="entry name" value="AbiEi_3"/>
</dbReference>
<dbReference type="Pfam" id="PF11459">
    <property type="entry name" value="AbiEi_3"/>
    <property type="match status" value="1"/>
</dbReference>
<dbReference type="Proteomes" id="UP000197361">
    <property type="component" value="Unassembled WGS sequence"/>
</dbReference>
<reference evidence="2 3" key="1">
    <citation type="journal article" date="2010" name="Int. J. Syst. Evol. Microbiol.">
        <title>Sphingopyxis bauzanensis sp. nov., a psychrophilic bacterium isolated from soil.</title>
        <authorList>
            <person name="Zhang D.C."/>
            <person name="Liu H.C."/>
            <person name="Xin Y.H."/>
            <person name="Zhou Y.G."/>
            <person name="Schinner F."/>
            <person name="Margesin R."/>
        </authorList>
    </citation>
    <scope>NUCLEOTIDE SEQUENCE [LARGE SCALE GENOMIC DNA]</scope>
    <source>
        <strain evidence="2 3">DSM 22271</strain>
    </source>
</reference>
<dbReference type="AlphaFoldDB" id="A0A246JN10"/>
<comment type="caution">
    <text evidence="2">The sequence shown here is derived from an EMBL/GenBank/DDBJ whole genome shotgun (WGS) entry which is preliminary data.</text>
</comment>
<proteinExistence type="predicted"/>
<gene>
    <name evidence="2" type="ORF">CDQ92_18455</name>
</gene>
<accession>A0A246JN10</accession>
<organism evidence="2 3">
    <name type="scientific">Sphingopyxis bauzanensis</name>
    <dbReference type="NCBI Taxonomy" id="651663"/>
    <lineage>
        <taxon>Bacteria</taxon>
        <taxon>Pseudomonadati</taxon>
        <taxon>Pseudomonadota</taxon>
        <taxon>Alphaproteobacteria</taxon>
        <taxon>Sphingomonadales</taxon>
        <taxon>Sphingomonadaceae</taxon>
        <taxon>Sphingopyxis</taxon>
    </lineage>
</organism>
<evidence type="ECO:0000313" key="2">
    <source>
        <dbReference type="EMBL" id="OWQ94011.1"/>
    </source>
</evidence>
<dbReference type="Pfam" id="PF17194">
    <property type="entry name" value="AbiEi_3_N"/>
    <property type="match status" value="1"/>
</dbReference>
<dbReference type="EMBL" id="NISK01000005">
    <property type="protein sequence ID" value="OWQ94011.1"/>
    <property type="molecule type" value="Genomic_DNA"/>
</dbReference>